<sequence>MRITTPEALAAAIKYARQRQNISQQAAGVRVGVKQATVSGFENHPDKTRIETLFKLLSALDLELRVVERNAPDHLCGWNEEW</sequence>
<organism evidence="2 3">
    <name type="scientific">Marinobacter aromaticivorans</name>
    <dbReference type="NCBI Taxonomy" id="1494078"/>
    <lineage>
        <taxon>Bacteria</taxon>
        <taxon>Pseudomonadati</taxon>
        <taxon>Pseudomonadota</taxon>
        <taxon>Gammaproteobacteria</taxon>
        <taxon>Pseudomonadales</taxon>
        <taxon>Marinobacteraceae</taxon>
        <taxon>Marinobacter</taxon>
    </lineage>
</organism>
<name>A0ABW2IUN2_9GAMM</name>
<keyword evidence="3" id="KW-1185">Reference proteome</keyword>
<dbReference type="SUPFAM" id="SSF47413">
    <property type="entry name" value="lambda repressor-like DNA-binding domains"/>
    <property type="match status" value="1"/>
</dbReference>
<gene>
    <name evidence="2" type="ORF">ACFQQA_07605</name>
</gene>
<dbReference type="Gene3D" id="1.10.260.40">
    <property type="entry name" value="lambda repressor-like DNA-binding domains"/>
    <property type="match status" value="1"/>
</dbReference>
<dbReference type="CDD" id="cd00093">
    <property type="entry name" value="HTH_XRE"/>
    <property type="match status" value="1"/>
</dbReference>
<dbReference type="RefSeq" id="WP_100687576.1">
    <property type="nucleotide sequence ID" value="NZ_JBHTBD010000002.1"/>
</dbReference>
<accession>A0ABW2IUN2</accession>
<proteinExistence type="predicted"/>
<reference evidence="3" key="1">
    <citation type="journal article" date="2019" name="Int. J. Syst. Evol. Microbiol.">
        <title>The Global Catalogue of Microorganisms (GCM) 10K type strain sequencing project: providing services to taxonomists for standard genome sequencing and annotation.</title>
        <authorList>
            <consortium name="The Broad Institute Genomics Platform"/>
            <consortium name="The Broad Institute Genome Sequencing Center for Infectious Disease"/>
            <person name="Wu L."/>
            <person name="Ma J."/>
        </authorList>
    </citation>
    <scope>NUCLEOTIDE SEQUENCE [LARGE SCALE GENOMIC DNA]</scope>
    <source>
        <strain evidence="3">CCUG 60559</strain>
    </source>
</reference>
<feature type="domain" description="HTH cro/C1-type" evidence="1">
    <location>
        <begin position="13"/>
        <end position="67"/>
    </location>
</feature>
<dbReference type="InterPro" id="IPR010982">
    <property type="entry name" value="Lambda_DNA-bd_dom_sf"/>
</dbReference>
<evidence type="ECO:0000313" key="3">
    <source>
        <dbReference type="Proteomes" id="UP001596506"/>
    </source>
</evidence>
<dbReference type="Pfam" id="PF01381">
    <property type="entry name" value="HTH_3"/>
    <property type="match status" value="1"/>
</dbReference>
<evidence type="ECO:0000259" key="1">
    <source>
        <dbReference type="PROSITE" id="PS50943"/>
    </source>
</evidence>
<dbReference type="Proteomes" id="UP001596506">
    <property type="component" value="Unassembled WGS sequence"/>
</dbReference>
<evidence type="ECO:0000313" key="2">
    <source>
        <dbReference type="EMBL" id="MFC7294586.1"/>
    </source>
</evidence>
<protein>
    <submittedName>
        <fullName evidence="2">Helix-turn-helix domain-containing protein</fullName>
    </submittedName>
</protein>
<dbReference type="InterPro" id="IPR001387">
    <property type="entry name" value="Cro/C1-type_HTH"/>
</dbReference>
<dbReference type="PROSITE" id="PS50943">
    <property type="entry name" value="HTH_CROC1"/>
    <property type="match status" value="1"/>
</dbReference>
<dbReference type="SMART" id="SM00530">
    <property type="entry name" value="HTH_XRE"/>
    <property type="match status" value="1"/>
</dbReference>
<dbReference type="EMBL" id="JBHTBD010000002">
    <property type="protein sequence ID" value="MFC7294586.1"/>
    <property type="molecule type" value="Genomic_DNA"/>
</dbReference>
<comment type="caution">
    <text evidence="2">The sequence shown here is derived from an EMBL/GenBank/DDBJ whole genome shotgun (WGS) entry which is preliminary data.</text>
</comment>